<dbReference type="PANTHER" id="PTHR45527:SF1">
    <property type="entry name" value="FATTY ACID SYNTHASE"/>
    <property type="match status" value="1"/>
</dbReference>
<dbReference type="InterPro" id="IPR025110">
    <property type="entry name" value="AMP-bd_C"/>
</dbReference>
<evidence type="ECO:0000256" key="4">
    <source>
        <dbReference type="ARBA" id="ARBA00022553"/>
    </source>
</evidence>
<dbReference type="InterPro" id="IPR009081">
    <property type="entry name" value="PP-bd_ACP"/>
</dbReference>
<dbReference type="GO" id="GO:0043041">
    <property type="term" value="P:amino acid activation for nonribosomal peptide biosynthetic process"/>
    <property type="evidence" value="ECO:0007669"/>
    <property type="project" value="TreeGrafter"/>
</dbReference>
<dbReference type="Gene3D" id="2.30.38.10">
    <property type="entry name" value="Luciferase, Domain 3"/>
    <property type="match status" value="2"/>
</dbReference>
<dbReference type="InterPro" id="IPR001242">
    <property type="entry name" value="Condensation_dom"/>
</dbReference>
<dbReference type="Pfam" id="PF00668">
    <property type="entry name" value="Condensation"/>
    <property type="match status" value="3"/>
</dbReference>
<evidence type="ECO:0000259" key="5">
    <source>
        <dbReference type="PROSITE" id="PS50075"/>
    </source>
</evidence>
<dbReference type="InterPro" id="IPR023213">
    <property type="entry name" value="CAT-like_dom_sf"/>
</dbReference>
<evidence type="ECO:0000313" key="6">
    <source>
        <dbReference type="EMBL" id="MBL6449610.1"/>
    </source>
</evidence>
<dbReference type="GO" id="GO:0005737">
    <property type="term" value="C:cytoplasm"/>
    <property type="evidence" value="ECO:0007669"/>
    <property type="project" value="TreeGrafter"/>
</dbReference>
<comment type="similarity">
    <text evidence="2">Belongs to the ATP-dependent AMP-binding enzyme family.</text>
</comment>
<dbReference type="Gene3D" id="1.10.1200.10">
    <property type="entry name" value="ACP-like"/>
    <property type="match status" value="2"/>
</dbReference>
<comment type="cofactor">
    <cofactor evidence="1">
        <name>pantetheine 4'-phosphate</name>
        <dbReference type="ChEBI" id="CHEBI:47942"/>
    </cofactor>
</comment>
<feature type="domain" description="Carrier" evidence="5">
    <location>
        <begin position="1013"/>
        <end position="1087"/>
    </location>
</feature>
<dbReference type="Gene3D" id="3.30.559.30">
    <property type="entry name" value="Nonribosomal peptide synthetase, condensation domain"/>
    <property type="match status" value="3"/>
</dbReference>
<dbReference type="PROSITE" id="PS50075">
    <property type="entry name" value="CARRIER"/>
    <property type="match status" value="2"/>
</dbReference>
<dbReference type="CDD" id="cd19531">
    <property type="entry name" value="LCL_NRPS-like"/>
    <property type="match status" value="1"/>
</dbReference>
<accession>A0A937G430</accession>
<dbReference type="RefSeq" id="WP_202859158.1">
    <property type="nucleotide sequence ID" value="NZ_JAEUGD010000067.1"/>
</dbReference>
<comment type="caution">
    <text evidence="6">The sequence shown here is derived from an EMBL/GenBank/DDBJ whole genome shotgun (WGS) entry which is preliminary data.</text>
</comment>
<dbReference type="Gene3D" id="3.30.559.10">
    <property type="entry name" value="Chloramphenicol acetyltransferase-like domain"/>
    <property type="match status" value="3"/>
</dbReference>
<dbReference type="SUPFAM" id="SSF56801">
    <property type="entry name" value="Acetyl-CoA synthetase-like"/>
    <property type="match status" value="2"/>
</dbReference>
<keyword evidence="4" id="KW-0597">Phosphoprotein</keyword>
<dbReference type="GO" id="GO:0044550">
    <property type="term" value="P:secondary metabolite biosynthetic process"/>
    <property type="evidence" value="ECO:0007669"/>
    <property type="project" value="TreeGrafter"/>
</dbReference>
<dbReference type="PANTHER" id="PTHR45527">
    <property type="entry name" value="NONRIBOSOMAL PEPTIDE SYNTHETASE"/>
    <property type="match status" value="1"/>
</dbReference>
<dbReference type="NCBIfam" id="TIGR01733">
    <property type="entry name" value="AA-adenyl-dom"/>
    <property type="match status" value="2"/>
</dbReference>
<dbReference type="InterPro" id="IPR036736">
    <property type="entry name" value="ACP-like_sf"/>
</dbReference>
<dbReference type="GO" id="GO:0003824">
    <property type="term" value="F:catalytic activity"/>
    <property type="evidence" value="ECO:0007669"/>
    <property type="project" value="InterPro"/>
</dbReference>
<keyword evidence="3" id="KW-0596">Phosphopantetheine</keyword>
<dbReference type="InterPro" id="IPR010071">
    <property type="entry name" value="AA_adenyl_dom"/>
</dbReference>
<dbReference type="CDD" id="cd05930">
    <property type="entry name" value="A_NRPS"/>
    <property type="match status" value="2"/>
</dbReference>
<evidence type="ECO:0000256" key="2">
    <source>
        <dbReference type="ARBA" id="ARBA00006432"/>
    </source>
</evidence>
<dbReference type="PROSITE" id="PS00012">
    <property type="entry name" value="PHOSPHOPANTETHEINE"/>
    <property type="match status" value="1"/>
</dbReference>
<dbReference type="Pfam" id="PF00501">
    <property type="entry name" value="AMP-binding"/>
    <property type="match status" value="2"/>
</dbReference>
<dbReference type="InterPro" id="IPR020845">
    <property type="entry name" value="AMP-binding_CS"/>
</dbReference>
<dbReference type="InterPro" id="IPR006162">
    <property type="entry name" value="Ppantetheine_attach_site"/>
</dbReference>
<dbReference type="FunFam" id="3.30.300.30:FF:000010">
    <property type="entry name" value="Enterobactin synthetase component F"/>
    <property type="match status" value="1"/>
</dbReference>
<feature type="domain" description="Carrier" evidence="5">
    <location>
        <begin position="2125"/>
        <end position="2202"/>
    </location>
</feature>
<name>A0A937G430_9BACT</name>
<dbReference type="EMBL" id="JAEUGD010000067">
    <property type="protein sequence ID" value="MBL6449610.1"/>
    <property type="molecule type" value="Genomic_DNA"/>
</dbReference>
<dbReference type="Proteomes" id="UP000614216">
    <property type="component" value="Unassembled WGS sequence"/>
</dbReference>
<evidence type="ECO:0000313" key="7">
    <source>
        <dbReference type="Proteomes" id="UP000614216"/>
    </source>
</evidence>
<evidence type="ECO:0000256" key="1">
    <source>
        <dbReference type="ARBA" id="ARBA00001957"/>
    </source>
</evidence>
<dbReference type="GO" id="GO:0031177">
    <property type="term" value="F:phosphopantetheine binding"/>
    <property type="evidence" value="ECO:0007669"/>
    <property type="project" value="TreeGrafter"/>
</dbReference>
<evidence type="ECO:0000256" key="3">
    <source>
        <dbReference type="ARBA" id="ARBA00022450"/>
    </source>
</evidence>
<dbReference type="CDD" id="cd19543">
    <property type="entry name" value="DCL_NRPS"/>
    <property type="match status" value="1"/>
</dbReference>
<dbReference type="Pfam" id="PF00550">
    <property type="entry name" value="PP-binding"/>
    <property type="match status" value="2"/>
</dbReference>
<protein>
    <submittedName>
        <fullName evidence="6">Amino acid adenylation domain-containing protein</fullName>
    </submittedName>
</protein>
<dbReference type="SUPFAM" id="SSF47336">
    <property type="entry name" value="ACP-like"/>
    <property type="match status" value="2"/>
</dbReference>
<dbReference type="FunFam" id="3.40.50.980:FF:000001">
    <property type="entry name" value="Non-ribosomal peptide synthetase"/>
    <property type="match status" value="1"/>
</dbReference>
<dbReference type="InterPro" id="IPR000873">
    <property type="entry name" value="AMP-dep_synth/lig_dom"/>
</dbReference>
<dbReference type="Gene3D" id="3.40.50.980">
    <property type="match status" value="4"/>
</dbReference>
<dbReference type="Gene3D" id="3.30.300.30">
    <property type="match status" value="2"/>
</dbReference>
<gene>
    <name evidence="6" type="ORF">JMN32_25085</name>
</gene>
<dbReference type="PROSITE" id="PS00455">
    <property type="entry name" value="AMP_BINDING"/>
    <property type="match status" value="1"/>
</dbReference>
<reference evidence="6" key="1">
    <citation type="submission" date="2021-01" db="EMBL/GenBank/DDBJ databases">
        <title>Fulvivirga kasyanovii gen. nov., sp nov., a novel member of the phylum Bacteroidetes isolated from seawater in a mussel farm.</title>
        <authorList>
            <person name="Zhao L.-H."/>
            <person name="Wang Z.-J."/>
        </authorList>
    </citation>
    <scope>NUCLEOTIDE SEQUENCE</scope>
    <source>
        <strain evidence="6">29W222</strain>
    </source>
</reference>
<dbReference type="FunFam" id="1.10.1200.10:FF:000005">
    <property type="entry name" value="Nonribosomal peptide synthetase 1"/>
    <property type="match status" value="1"/>
</dbReference>
<proteinExistence type="inferred from homology"/>
<keyword evidence="7" id="KW-1185">Reference proteome</keyword>
<dbReference type="NCBIfam" id="NF003417">
    <property type="entry name" value="PRK04813.1"/>
    <property type="match status" value="2"/>
</dbReference>
<sequence length="2643" mass="300935">MNNEILEFINSLRDKHQIELSFQEGELKLVVDKGFEPDPAVIKSIKERKAAIIDFYQSLQGSDSQEGIRQAEKKPFYPLSDAQRGLYVLQELSPESTAFNMPKYFFVNGALDVAKLELAFKQLISDHDILRTSFVEVEGDPVQQIHTEGNFAIERFEGTREDVEGLRKSFVRPFELDRHPLLRVGVIELSDKEYYLMIDTHHIISDGTSEKIIIDHVMKHYMGDSIPASMHRFVDYSEWENSEVVRQMSLKNEKFWLELFTNRSTQVNLPYDFSPTHSGKNGGVHSFTFDQEMIDTITLYCKDHRVSRFTFFLAAFNLFLRKLTGDNDIVVGVTTSGREHQEMEEVIGMFVKTLPVIYSYESEEQLDFPRFLSRVNLSFLDFLEHQHVNFESLANQLGLQRSENRGTWFNVMLNYQNYRQSVARLDGIAMEPDIENEIDTKFDLSLHIQDQENNVGFQFEYDKTLFRLETIEQYGRYFKHLISQLLSGTSMDEAELLNDDDKRRLFTNNPVETALPDTNVVKMIEEMAALRPDAMAVFCEDQGITYRELNESSNRLAHFLKRNFELQADDIVAVCLERDIDMIVPLLAIQKAGAGYTPIDPELNPGRMEAIINNSEARAVITNSDAFTIDIAPSQLVNLNSLKETLNSESTENPGLDIRPDHLAYCIYTSGSTGEPKGILIEHRSLLDFALSTRDSFEITSADSAIQQASLAFDTSVEEIFPTLISGASLRIMPDKGKDIFALIKAIKEQKATILNTSPLILNELNEYAEDLSSVRFIIVGGDALVDSHISNIVKFCDVYQTYGPSEVTVGITCGKVGKKVDASNIGKPITNRKVYIFDSQMHLCPEMVPGELCVAGIGLAREYLNDPDTTNVKFIENPEMPGERIYRTGDLAKWLPDGNIRFLGRIDNQIKIRGIRVELGEIETRMLQYEGVKEAYVILYKKGSLQFLTAYYTADTSIDENKLRNYLKTHLPDYMIPTAMVFLETFPLNTSGKVDRKKLPAPDVNEANHYEPPISSAEKLLADIWKEALHIEKIGAKDNFFSLGGDSIKSIRIVALLRKQGFHFKVRDIFKWQTIREFASVLEEKIAITTLVDKPAAYGDDNIKLSLEQILKREGLENLNTQALAKISELQEQYEIEDIYPLSPMQEGMLFHSLLIESSSNYFSQVKFSVEGDINVEKTALAFSKVVARHTALRTLFVHEGLNKPVQVVVKHKEADFAFLDWSQDIQQKDIVAKFESFLEDDESRGFDLSSDSLMRLTMIKCTDTKYQLVWSYHHILIDGWCMAMIVKEFKAFYHAAIHGEMLELQRATPYRVFIDWLEAFNREEASVYWQNYLKGYENTAGLPQKAGAVHGKQHYKEYHVRINHDHMARIQELSSLTGVSVNTIIQTAWGIVLAKYTNSSDAVFGSVVAGRPAEIEDVEHIMGVFINTIPVRVRYEAEDTINTLLLKNQQKALEGMDHLHLPLSDIQNLSELKSGLFNHVMAFQNLPVEQGDTQEESFSITNVKSIGRTSFDFWMIITPDDGLDICLNYDAGVFDDDTISSVGSHLEIVLNNFVYNPDKRLSEIEILTKNEREQILYQFNDTSLPYSNKKLMHELFEEQVCNTPDHTAIIINGQSYSYKWLNERSNQMANYLRGLGVEAEDAVTVVMKRDIELVIALLAILKSGGKYIPVEPYLPWNRKATIINTVSSRILITDQQEFRERYLDDQEIACLETILENPDAKQGFQGTQLNQGKENEIDFTHYATENLVGTTTSDHLAYVIFTSGSTGNPKGVAVKHHPAVNLIEWVNNTYNINQNDVIFMVSSVSFDLSVYDLFGGLAKGATVRIANEEELASPEMLASIVVSEGVTFWDSAPAMLQQLIPFFEAMPKEHLQKSKLRLSFSSGDWIPLSMPVKMKSLFSNYRFIGLGGATEATIWSNYFEVEKVLTEWSSIPYGKPIQNARYLVLDKDLNLCPIGVKGHLYIGGDCLATCYFNEPELSASRFIDSPFYEGEKLYHTGDMARWYPDGNLEFMGREDSQVKIRGYRVELGEIERRLQQHPDISQVIVHANARSKYDKYICAYYVSENNIDQANLNEFLLQELPAYMLPSFYFRLDEIPVTENGKVNRKKLPTAQDALSKDASEQGVLTETEKALRKIFSKLLQHKEQNISIQDDFFVLGGHSIMAVYLMGEIQNVFGVKLNLRSIFDHSVLQSLALLIEGKKGEDSDKIPHCGIREFYPVSSAQQRLFFHSLMNFDSTLFNIPMAYEIEGDIDAVKVEKALTELTRLHDGLRTNFELDDDGVVQQYIGQDPRISLEVNNLSSGYNLFEAFHAFVKPFDLEQGVLLRFNLMLGQEKSFLLIDIHHIICDGVALNTLMTDFMKLYQGLSVAAPSVRYVDYAQWQKDRKEQLQQQRAFWLEKLDGNIPQLRFPANNSITVDSDNSAMIFDRVLDKNQYSNMKAFCAKAEVSEFMYLLSVYFLLLHKVSGERTIIIETDALGRSKQELFKVVGTFINVLPLKVNIDPETSFSSFVETIKTNVLDSFDNQDYQYDDLLGELNEKNEIEGGRLTNTQFTFINYYTEESKVGELSFKPLKLSQDTVSDYAFKIEAQPSQDVLELFFIGQPQLFENEVLEALADQYLKLVNETLRDSTMPISEINTEATVA</sequence>
<organism evidence="6 7">
    <name type="scientific">Fulvivirga marina</name>
    <dbReference type="NCBI Taxonomy" id="2494733"/>
    <lineage>
        <taxon>Bacteria</taxon>
        <taxon>Pseudomonadati</taxon>
        <taxon>Bacteroidota</taxon>
        <taxon>Cytophagia</taxon>
        <taxon>Cytophagales</taxon>
        <taxon>Fulvivirgaceae</taxon>
        <taxon>Fulvivirga</taxon>
    </lineage>
</organism>
<dbReference type="InterPro" id="IPR045851">
    <property type="entry name" value="AMP-bd_C_sf"/>
</dbReference>
<dbReference type="Pfam" id="PF13193">
    <property type="entry name" value="AMP-binding_C"/>
    <property type="match status" value="2"/>
</dbReference>
<dbReference type="SUPFAM" id="SSF52777">
    <property type="entry name" value="CoA-dependent acyltransferases"/>
    <property type="match status" value="6"/>
</dbReference>